<evidence type="ECO:0000313" key="8">
    <source>
        <dbReference type="Proteomes" id="UP000696294"/>
    </source>
</evidence>
<dbReference type="InterPro" id="IPR002938">
    <property type="entry name" value="FAD-bd"/>
</dbReference>
<evidence type="ECO:0000256" key="5">
    <source>
        <dbReference type="SAM" id="MobiDB-lite"/>
    </source>
</evidence>
<dbReference type="PROSITE" id="PS51257">
    <property type="entry name" value="PROKAR_LIPOPROTEIN"/>
    <property type="match status" value="1"/>
</dbReference>
<dbReference type="SUPFAM" id="SSF51905">
    <property type="entry name" value="FAD/NAD(P)-binding domain"/>
    <property type="match status" value="1"/>
</dbReference>
<comment type="caution">
    <text evidence="7">The sequence shown here is derived from an EMBL/GenBank/DDBJ whole genome shotgun (WGS) entry which is preliminary data.</text>
</comment>
<evidence type="ECO:0000256" key="1">
    <source>
        <dbReference type="ARBA" id="ARBA00001974"/>
    </source>
</evidence>
<dbReference type="InterPro" id="IPR036249">
    <property type="entry name" value="Thioredoxin-like_sf"/>
</dbReference>
<evidence type="ECO:0000256" key="4">
    <source>
        <dbReference type="ARBA" id="ARBA00022827"/>
    </source>
</evidence>
<dbReference type="PANTHER" id="PTHR43004:SF19">
    <property type="entry name" value="BINDING MONOOXYGENASE, PUTATIVE (JCVI)-RELATED"/>
    <property type="match status" value="1"/>
</dbReference>
<reference evidence="7 8" key="1">
    <citation type="submission" date="2020-03" db="EMBL/GenBank/DDBJ databases">
        <title>WGS of actinomycetes isolated from Thailand.</title>
        <authorList>
            <person name="Thawai C."/>
        </authorList>
    </citation>
    <scope>NUCLEOTIDE SEQUENCE [LARGE SCALE GENOMIC DNA]</scope>
    <source>
        <strain evidence="7 8">FMUSA5-5</strain>
    </source>
</reference>
<dbReference type="PANTHER" id="PTHR43004">
    <property type="entry name" value="TRK SYSTEM POTASSIUM UPTAKE PROTEIN"/>
    <property type="match status" value="1"/>
</dbReference>
<keyword evidence="4" id="KW-0274">FAD</keyword>
<dbReference type="PRINTS" id="PR00420">
    <property type="entry name" value="RNGMNOXGNASE"/>
</dbReference>
<dbReference type="Gene3D" id="3.50.50.60">
    <property type="entry name" value="FAD/NAD(P)-binding domain"/>
    <property type="match status" value="1"/>
</dbReference>
<dbReference type="EMBL" id="JAATEP010000002">
    <property type="protein sequence ID" value="NJP88846.1"/>
    <property type="molecule type" value="Genomic_DNA"/>
</dbReference>
<dbReference type="Gene3D" id="3.30.70.2450">
    <property type="match status" value="1"/>
</dbReference>
<comment type="cofactor">
    <cofactor evidence="1">
        <name>FAD</name>
        <dbReference type="ChEBI" id="CHEBI:57692"/>
    </cofactor>
</comment>
<dbReference type="Pfam" id="PF01494">
    <property type="entry name" value="FAD_binding_3"/>
    <property type="match status" value="1"/>
</dbReference>
<dbReference type="SUPFAM" id="SSF52833">
    <property type="entry name" value="Thioredoxin-like"/>
    <property type="match status" value="1"/>
</dbReference>
<feature type="region of interest" description="Disordered" evidence="5">
    <location>
        <begin position="385"/>
        <end position="419"/>
    </location>
</feature>
<evidence type="ECO:0000259" key="6">
    <source>
        <dbReference type="Pfam" id="PF01494"/>
    </source>
</evidence>
<evidence type="ECO:0000256" key="3">
    <source>
        <dbReference type="ARBA" id="ARBA00022630"/>
    </source>
</evidence>
<dbReference type="Gene3D" id="3.40.30.120">
    <property type="match status" value="1"/>
</dbReference>
<feature type="domain" description="FAD-binding" evidence="6">
    <location>
        <begin position="9"/>
        <end position="346"/>
    </location>
</feature>
<dbReference type="RefSeq" id="WP_168007233.1">
    <property type="nucleotide sequence ID" value="NZ_JAATEP010000002.1"/>
</dbReference>
<dbReference type="InterPro" id="IPR050641">
    <property type="entry name" value="RIFMO-like"/>
</dbReference>
<gene>
    <name evidence="7" type="ORF">HCN51_05135</name>
</gene>
<comment type="similarity">
    <text evidence="2">Belongs to the PheA/TfdB FAD monooxygenase family.</text>
</comment>
<keyword evidence="3" id="KW-0285">Flavoprotein</keyword>
<dbReference type="InterPro" id="IPR036188">
    <property type="entry name" value="FAD/NAD-bd_sf"/>
</dbReference>
<evidence type="ECO:0000313" key="7">
    <source>
        <dbReference type="EMBL" id="NJP88846.1"/>
    </source>
</evidence>
<evidence type="ECO:0000256" key="2">
    <source>
        <dbReference type="ARBA" id="ARBA00007801"/>
    </source>
</evidence>
<dbReference type="Proteomes" id="UP000696294">
    <property type="component" value="Unassembled WGS sequence"/>
</dbReference>
<accession>A0ABX1AZ86</accession>
<keyword evidence="8" id="KW-1185">Reference proteome</keyword>
<proteinExistence type="inferred from homology"/>
<sequence>MIKTTSTTVPVLIVGAGPTGLTLACELARAGVPFRLVEAASGPQPGSRGKGVQPRTLEVFDDLGVVERVIAHGRMAMPMRSTAPDGRVTVSGGETAEARPDVPYPASLITPEWRVEEALRARLAELGGAVEFGTMLSGFEQLEEGVAAVVVKGGATETINARRLVGCDGGHSVVRKQAGIAFDGETREEVRMIVADVEADGLDRDAWHMWRHEEGHVNLCPLPSTELFQYQAGIAPGQDPGLSLANMQAILERRSGRTDLRLHEPRWASLWRANVRLAARYRQGDVFLAGDAAHIHSPAGGQGMNTGIQDAHNLGWKLAAVAEGASPALLDSYEAERRPVGASVLALSDARLKQALAQNGLVTHRDASTTQLGVSYRGSVLARDDRDENAPVAADDRDKAALSHAGDRGEGSPLRAGDRAPDAAGLMTVGGERRLFELTRGGHFTLLCFGAVPAVDAPPPGLRILRVVGRPVGPGDVADAGGHLARAYRATGRTLVVIRPDGHVGLISDAGDGSAVSDYLALVS</sequence>
<protein>
    <submittedName>
        <fullName evidence="7">FAD-dependent oxidoreductase</fullName>
    </submittedName>
</protein>
<name>A0ABX1AZ86_9ACTN</name>
<organism evidence="7 8">
    <name type="scientific">Nonomuraea composti</name>
    <dbReference type="NCBI Taxonomy" id="2720023"/>
    <lineage>
        <taxon>Bacteria</taxon>
        <taxon>Bacillati</taxon>
        <taxon>Actinomycetota</taxon>
        <taxon>Actinomycetes</taxon>
        <taxon>Streptosporangiales</taxon>
        <taxon>Streptosporangiaceae</taxon>
        <taxon>Nonomuraea</taxon>
    </lineage>
</organism>
<dbReference type="NCBIfam" id="NF004832">
    <property type="entry name" value="PRK06184.1"/>
    <property type="match status" value="1"/>
</dbReference>